<organism evidence="1 2">
    <name type="scientific">Vanilla planifolia</name>
    <name type="common">Vanilla</name>
    <dbReference type="NCBI Taxonomy" id="51239"/>
    <lineage>
        <taxon>Eukaryota</taxon>
        <taxon>Viridiplantae</taxon>
        <taxon>Streptophyta</taxon>
        <taxon>Embryophyta</taxon>
        <taxon>Tracheophyta</taxon>
        <taxon>Spermatophyta</taxon>
        <taxon>Magnoliopsida</taxon>
        <taxon>Liliopsida</taxon>
        <taxon>Asparagales</taxon>
        <taxon>Orchidaceae</taxon>
        <taxon>Vanilloideae</taxon>
        <taxon>Vanilleae</taxon>
        <taxon>Vanilla</taxon>
    </lineage>
</organism>
<name>A0A835U737_VANPL</name>
<protein>
    <submittedName>
        <fullName evidence="1">Uncharacterized protein</fullName>
    </submittedName>
</protein>
<keyword evidence="2" id="KW-1185">Reference proteome</keyword>
<dbReference type="Proteomes" id="UP000636800">
    <property type="component" value="Unassembled WGS sequence"/>
</dbReference>
<reference evidence="1 2" key="1">
    <citation type="journal article" date="2020" name="Nat. Food">
        <title>A phased Vanilla planifolia genome enables genetic improvement of flavour and production.</title>
        <authorList>
            <person name="Hasing T."/>
            <person name="Tang H."/>
            <person name="Brym M."/>
            <person name="Khazi F."/>
            <person name="Huang T."/>
            <person name="Chambers A.H."/>
        </authorList>
    </citation>
    <scope>NUCLEOTIDE SEQUENCE [LARGE SCALE GENOMIC DNA]</scope>
    <source>
        <tissue evidence="1">Leaf</tissue>
    </source>
</reference>
<proteinExistence type="predicted"/>
<dbReference type="EMBL" id="JADCNL010000085">
    <property type="protein sequence ID" value="KAG0450847.1"/>
    <property type="molecule type" value="Genomic_DNA"/>
</dbReference>
<evidence type="ECO:0000313" key="2">
    <source>
        <dbReference type="Proteomes" id="UP000636800"/>
    </source>
</evidence>
<evidence type="ECO:0000313" key="1">
    <source>
        <dbReference type="EMBL" id="KAG0450847.1"/>
    </source>
</evidence>
<accession>A0A835U737</accession>
<dbReference type="OrthoDB" id="427480at2759"/>
<feature type="non-terminal residue" evidence="1">
    <location>
        <position position="106"/>
    </location>
</feature>
<comment type="caution">
    <text evidence="1">The sequence shown here is derived from an EMBL/GenBank/DDBJ whole genome shotgun (WGS) entry which is preliminary data.</text>
</comment>
<gene>
    <name evidence="1" type="ORF">HPP92_026742</name>
</gene>
<sequence>MAPSQSATLSEVLFYATTVNLLLEVVRKVRRLLDAVEELASIAEFKRPEQAKSAAVKRAIVGKLPHVVVDMEGGLAEKRADRIANTNYMPCDGLLIREDFGGASFL</sequence>
<dbReference type="AlphaFoldDB" id="A0A835U737"/>